<reference evidence="2 3" key="1">
    <citation type="journal article" date="2014" name="ISME J.">
        <title>Ecophysiology of Thioploca ingrica as revealed by the complete genome sequence supplemented with proteomic evidence.</title>
        <authorList>
            <person name="Kojima H."/>
            <person name="Ogura Y."/>
            <person name="Yamamoto N."/>
            <person name="Togashi T."/>
            <person name="Mori H."/>
            <person name="Watanabe T."/>
            <person name="Nemoto F."/>
            <person name="Kurokawa K."/>
            <person name="Hayashi T."/>
            <person name="Fukui M."/>
        </authorList>
    </citation>
    <scope>NUCLEOTIDE SEQUENCE [LARGE SCALE GENOMIC DNA]</scope>
</reference>
<dbReference type="CDD" id="cd07043">
    <property type="entry name" value="STAS_anti-anti-sigma_factors"/>
    <property type="match status" value="1"/>
</dbReference>
<accession>A0A090AQG9</accession>
<name>A0A090AQG9_9GAMM</name>
<proteinExistence type="predicted"/>
<dbReference type="STRING" id="40754.THII_3568"/>
<dbReference type="InterPro" id="IPR036513">
    <property type="entry name" value="STAS_dom_sf"/>
</dbReference>
<dbReference type="InterPro" id="IPR058548">
    <property type="entry name" value="MlaB-like_STAS"/>
</dbReference>
<evidence type="ECO:0000313" key="3">
    <source>
        <dbReference type="Proteomes" id="UP000031623"/>
    </source>
</evidence>
<dbReference type="Proteomes" id="UP000031623">
    <property type="component" value="Chromosome"/>
</dbReference>
<sequence>MSQLSVVDEHTWRLSGELSFATVSTLLSELLQHAAQTPPQVIDLSEVTRADSAGLALLIEMRKQPLIASAIFRHIPKQMLILAEVCGVESLLTEAVAVAS</sequence>
<protein>
    <submittedName>
        <fullName evidence="2">Anti-sigma-factor antagonist</fullName>
    </submittedName>
</protein>
<dbReference type="HOGENOM" id="CLU_115403_13_2_6"/>
<dbReference type="Pfam" id="PF13466">
    <property type="entry name" value="STAS_2"/>
    <property type="match status" value="1"/>
</dbReference>
<dbReference type="PROSITE" id="PS50801">
    <property type="entry name" value="STAS"/>
    <property type="match status" value="1"/>
</dbReference>
<dbReference type="EMBL" id="AP014633">
    <property type="protein sequence ID" value="BAP57865.1"/>
    <property type="molecule type" value="Genomic_DNA"/>
</dbReference>
<dbReference type="SUPFAM" id="SSF52091">
    <property type="entry name" value="SpoIIaa-like"/>
    <property type="match status" value="1"/>
</dbReference>
<gene>
    <name evidence="2" type="ORF">THII_3568</name>
</gene>
<organism evidence="2 3">
    <name type="scientific">Thioploca ingrica</name>
    <dbReference type="NCBI Taxonomy" id="40754"/>
    <lineage>
        <taxon>Bacteria</taxon>
        <taxon>Pseudomonadati</taxon>
        <taxon>Pseudomonadota</taxon>
        <taxon>Gammaproteobacteria</taxon>
        <taxon>Thiotrichales</taxon>
        <taxon>Thiotrichaceae</taxon>
        <taxon>Thioploca</taxon>
    </lineage>
</organism>
<keyword evidence="3" id="KW-1185">Reference proteome</keyword>
<feature type="domain" description="STAS" evidence="1">
    <location>
        <begin position="13"/>
        <end position="64"/>
    </location>
</feature>
<dbReference type="AlphaFoldDB" id="A0A090AQG9"/>
<evidence type="ECO:0000259" key="1">
    <source>
        <dbReference type="PROSITE" id="PS50801"/>
    </source>
</evidence>
<dbReference type="KEGG" id="tig:THII_3568"/>
<dbReference type="InterPro" id="IPR002645">
    <property type="entry name" value="STAS_dom"/>
</dbReference>
<dbReference type="Gene3D" id="3.30.750.24">
    <property type="entry name" value="STAS domain"/>
    <property type="match status" value="1"/>
</dbReference>
<evidence type="ECO:0000313" key="2">
    <source>
        <dbReference type="EMBL" id="BAP57865.1"/>
    </source>
</evidence>